<evidence type="ECO:0000313" key="8">
    <source>
        <dbReference type="Proteomes" id="UP001333110"/>
    </source>
</evidence>
<dbReference type="Pfam" id="PF01633">
    <property type="entry name" value="Choline_kinase"/>
    <property type="match status" value="1"/>
</dbReference>
<dbReference type="CDD" id="cd05157">
    <property type="entry name" value="ETNK_euk"/>
    <property type="match status" value="1"/>
</dbReference>
<reference evidence="7 8" key="1">
    <citation type="journal article" date="2023" name="J. Hered.">
        <title>Chromosome-level genome of the wood stork (Mycteria americana) provides insight into avian chromosome evolution.</title>
        <authorList>
            <person name="Flamio R. Jr."/>
            <person name="Ramstad K.M."/>
        </authorList>
    </citation>
    <scope>NUCLEOTIDE SEQUENCE [LARGE SCALE GENOMIC DNA]</scope>
    <source>
        <strain evidence="7">JAX WOST 10</strain>
    </source>
</reference>
<keyword evidence="8" id="KW-1185">Reference proteome</keyword>
<dbReference type="Gene3D" id="3.90.1200.10">
    <property type="match status" value="1"/>
</dbReference>
<evidence type="ECO:0000313" key="7">
    <source>
        <dbReference type="EMBL" id="KAK4809203.1"/>
    </source>
</evidence>
<dbReference type="PANTHER" id="PTHR22603">
    <property type="entry name" value="CHOLINE/ETHANOALAMINE KINASE"/>
    <property type="match status" value="1"/>
</dbReference>
<dbReference type="AlphaFoldDB" id="A0AAN7MGC8"/>
<keyword evidence="1" id="KW-0443">Lipid metabolism</keyword>
<name>A0AAN7MGC8_MYCAM</name>
<feature type="compositionally biased region" description="Gly residues" evidence="6">
    <location>
        <begin position="26"/>
        <end position="36"/>
    </location>
</feature>
<gene>
    <name evidence="7" type="ORF">QYF61_009400</name>
</gene>
<feature type="region of interest" description="Disordered" evidence="6">
    <location>
        <begin position="1"/>
        <end position="39"/>
    </location>
</feature>
<organism evidence="7 8">
    <name type="scientific">Mycteria americana</name>
    <name type="common">Wood stork</name>
    <dbReference type="NCBI Taxonomy" id="33587"/>
    <lineage>
        <taxon>Eukaryota</taxon>
        <taxon>Metazoa</taxon>
        <taxon>Chordata</taxon>
        <taxon>Craniata</taxon>
        <taxon>Vertebrata</taxon>
        <taxon>Euteleostomi</taxon>
        <taxon>Archelosauria</taxon>
        <taxon>Archosauria</taxon>
        <taxon>Dinosauria</taxon>
        <taxon>Saurischia</taxon>
        <taxon>Theropoda</taxon>
        <taxon>Coelurosauria</taxon>
        <taxon>Aves</taxon>
        <taxon>Neognathae</taxon>
        <taxon>Neoaves</taxon>
        <taxon>Aequornithes</taxon>
        <taxon>Ciconiiformes</taxon>
        <taxon>Ciconiidae</taxon>
        <taxon>Mycteria</taxon>
    </lineage>
</organism>
<evidence type="ECO:0000256" key="4">
    <source>
        <dbReference type="ARBA" id="ARBA00038211"/>
    </source>
</evidence>
<dbReference type="InterPro" id="IPR011009">
    <property type="entry name" value="Kinase-like_dom_sf"/>
</dbReference>
<dbReference type="GO" id="GO:0006646">
    <property type="term" value="P:phosphatidylethanolamine biosynthetic process"/>
    <property type="evidence" value="ECO:0007669"/>
    <property type="project" value="TreeGrafter"/>
</dbReference>
<evidence type="ECO:0000256" key="3">
    <source>
        <dbReference type="ARBA" id="ARBA00037883"/>
    </source>
</evidence>
<keyword evidence="2" id="KW-1208">Phospholipid metabolism</keyword>
<proteinExistence type="inferred from homology"/>
<evidence type="ECO:0000256" key="5">
    <source>
        <dbReference type="ARBA" id="ARBA00038874"/>
    </source>
</evidence>
<evidence type="ECO:0000256" key="2">
    <source>
        <dbReference type="ARBA" id="ARBA00023264"/>
    </source>
</evidence>
<keyword evidence="1" id="KW-0444">Lipid biosynthesis</keyword>
<dbReference type="Proteomes" id="UP001333110">
    <property type="component" value="Unassembled WGS sequence"/>
</dbReference>
<keyword evidence="1" id="KW-0594">Phospholipid biosynthesis</keyword>
<sequence>MGRGSGRAELGMAVPPGRCPDCPGPERGGGGGGGGTPPVPHLGIAVDEGDVLPGALRLMRELRPGWEPARVKTKLFTDGITNKLVACYTDEGMADAVLVRVYGRKTELFVDRETELRNFQVLRAHGCAPDLYCAFQNGLCYQFLPGIALGPDHVRDPHIFRLVAQEMARVHAIHANGSLPKPILWQKLHKYLTLVKTDLSPKVSNPSLQRDMPSLEMLEHELAWMKETLSQLGSPVVLCHNDLLCKNIIYDGTQGSWQQLRTPGGGVRPSPTSPGAGGSISSPSHSPFASAEHVRFIDYEYTGYNYQAFDIGNHFNEFAGVKEVDYRLYPSKETQLQWLRSYLQAYKQLTQGDRGGTGVSEEELEALYVQVNKFSLASHFLWACWGLIQDKYSTIDFNFLRYAKLRFKQYFKMKPVVTALQISK</sequence>
<feature type="compositionally biased region" description="Low complexity" evidence="6">
    <location>
        <begin position="269"/>
        <end position="287"/>
    </location>
</feature>
<dbReference type="PANTHER" id="PTHR22603:SF94">
    <property type="entry name" value="ETHANOLAMINE KINASE 2"/>
    <property type="match status" value="1"/>
</dbReference>
<comment type="pathway">
    <text evidence="3">Phospholipid metabolism; phosphatidylethanolamine biosynthesis; phosphatidylethanolamine from ethanolamine: step 1/3.</text>
</comment>
<feature type="region of interest" description="Disordered" evidence="6">
    <location>
        <begin position="259"/>
        <end position="287"/>
    </location>
</feature>
<dbReference type="Gene3D" id="3.30.200.20">
    <property type="entry name" value="Phosphorylase Kinase, domain 1"/>
    <property type="match status" value="1"/>
</dbReference>
<protein>
    <recommendedName>
        <fullName evidence="5">ethanolamine kinase</fullName>
        <ecNumber evidence="5">2.7.1.82</ecNumber>
    </recommendedName>
</protein>
<comment type="caution">
    <text evidence="7">The sequence shown here is derived from an EMBL/GenBank/DDBJ whole genome shotgun (WGS) entry which is preliminary data.</text>
</comment>
<dbReference type="SUPFAM" id="SSF56112">
    <property type="entry name" value="Protein kinase-like (PK-like)"/>
    <property type="match status" value="1"/>
</dbReference>
<evidence type="ECO:0000256" key="6">
    <source>
        <dbReference type="SAM" id="MobiDB-lite"/>
    </source>
</evidence>
<comment type="similarity">
    <text evidence="4">Belongs to the choline/ethanolamine kinase family.</text>
</comment>
<accession>A0AAN7MGC8</accession>
<dbReference type="GO" id="GO:0004305">
    <property type="term" value="F:ethanolamine kinase activity"/>
    <property type="evidence" value="ECO:0007669"/>
    <property type="project" value="UniProtKB-EC"/>
</dbReference>
<dbReference type="EMBL" id="JAUNZN010000022">
    <property type="protein sequence ID" value="KAK4809203.1"/>
    <property type="molecule type" value="Genomic_DNA"/>
</dbReference>
<dbReference type="GO" id="GO:0005737">
    <property type="term" value="C:cytoplasm"/>
    <property type="evidence" value="ECO:0007669"/>
    <property type="project" value="TreeGrafter"/>
</dbReference>
<dbReference type="EC" id="2.7.1.82" evidence="5"/>
<evidence type="ECO:0000256" key="1">
    <source>
        <dbReference type="ARBA" id="ARBA00023209"/>
    </source>
</evidence>